<sequence>MWRFSAWLKKSTLLKNLFKHQKRQEISQNESSEDGQVGRTNAGERSVRDAEGTLERNSPNKLQRKTSEQGESSLQHISKRCGALKESETAEKREIVRERIRARDHKSRAVETPEEREARLEKIRVLMSQIVAAETDGYRERRLESRLLQQKMDRERETPAQWMARIEK</sequence>
<evidence type="ECO:0000313" key="2">
    <source>
        <dbReference type="EMBL" id="GIZ02787.1"/>
    </source>
</evidence>
<organism evidence="2 3">
    <name type="scientific">Caerostris extrusa</name>
    <name type="common">Bark spider</name>
    <name type="synonym">Caerostris bankana</name>
    <dbReference type="NCBI Taxonomy" id="172846"/>
    <lineage>
        <taxon>Eukaryota</taxon>
        <taxon>Metazoa</taxon>
        <taxon>Ecdysozoa</taxon>
        <taxon>Arthropoda</taxon>
        <taxon>Chelicerata</taxon>
        <taxon>Arachnida</taxon>
        <taxon>Araneae</taxon>
        <taxon>Araneomorphae</taxon>
        <taxon>Entelegynae</taxon>
        <taxon>Araneoidea</taxon>
        <taxon>Araneidae</taxon>
        <taxon>Caerostris</taxon>
    </lineage>
</organism>
<accession>A0AAV4Y6A1</accession>
<feature type="region of interest" description="Disordered" evidence="1">
    <location>
        <begin position="21"/>
        <end position="92"/>
    </location>
</feature>
<evidence type="ECO:0000313" key="3">
    <source>
        <dbReference type="Proteomes" id="UP001054945"/>
    </source>
</evidence>
<keyword evidence="3" id="KW-1185">Reference proteome</keyword>
<dbReference type="EMBL" id="BPLR01018861">
    <property type="protein sequence ID" value="GIZ02787.1"/>
    <property type="molecule type" value="Genomic_DNA"/>
</dbReference>
<protein>
    <submittedName>
        <fullName evidence="2">Uncharacterized protein</fullName>
    </submittedName>
</protein>
<gene>
    <name evidence="2" type="ORF">CEXT_572661</name>
</gene>
<feature type="compositionally biased region" description="Basic and acidic residues" evidence="1">
    <location>
        <begin position="83"/>
        <end position="92"/>
    </location>
</feature>
<dbReference type="AlphaFoldDB" id="A0AAV4Y6A1"/>
<name>A0AAV4Y6A1_CAEEX</name>
<comment type="caution">
    <text evidence="2">The sequence shown here is derived from an EMBL/GenBank/DDBJ whole genome shotgun (WGS) entry which is preliminary data.</text>
</comment>
<proteinExistence type="predicted"/>
<feature type="compositionally biased region" description="Basic and acidic residues" evidence="1">
    <location>
        <begin position="45"/>
        <end position="54"/>
    </location>
</feature>
<dbReference type="Proteomes" id="UP001054945">
    <property type="component" value="Unassembled WGS sequence"/>
</dbReference>
<evidence type="ECO:0000256" key="1">
    <source>
        <dbReference type="SAM" id="MobiDB-lite"/>
    </source>
</evidence>
<reference evidence="2 3" key="1">
    <citation type="submission" date="2021-06" db="EMBL/GenBank/DDBJ databases">
        <title>Caerostris extrusa draft genome.</title>
        <authorList>
            <person name="Kono N."/>
            <person name="Arakawa K."/>
        </authorList>
    </citation>
    <scope>NUCLEOTIDE SEQUENCE [LARGE SCALE GENOMIC DNA]</scope>
</reference>